<dbReference type="InterPro" id="IPR019199">
    <property type="entry name" value="Virulence_VapD/CRISPR_Cas2"/>
</dbReference>
<dbReference type="GO" id="GO:0043571">
    <property type="term" value="P:maintenance of CRISPR repeat elements"/>
    <property type="evidence" value="ECO:0007669"/>
    <property type="project" value="UniProtKB-UniRule"/>
</dbReference>
<evidence type="ECO:0000256" key="5">
    <source>
        <dbReference type="ARBA" id="ARBA00022759"/>
    </source>
</evidence>
<evidence type="ECO:0000256" key="4">
    <source>
        <dbReference type="ARBA" id="ARBA00022723"/>
    </source>
</evidence>
<accession>A0A081NBT5</accession>
<keyword evidence="7 9" id="KW-0460">Magnesium</keyword>
<evidence type="ECO:0000313" key="10">
    <source>
        <dbReference type="EMBL" id="KEQ15908.1"/>
    </source>
</evidence>
<proteinExistence type="inferred from homology"/>
<dbReference type="GO" id="GO:0051607">
    <property type="term" value="P:defense response to virus"/>
    <property type="evidence" value="ECO:0007669"/>
    <property type="project" value="UniProtKB-UniRule"/>
</dbReference>
<dbReference type="Proteomes" id="UP000028006">
    <property type="component" value="Unassembled WGS sequence"/>
</dbReference>
<evidence type="ECO:0000256" key="6">
    <source>
        <dbReference type="ARBA" id="ARBA00022801"/>
    </source>
</evidence>
<dbReference type="eggNOG" id="COG1343">
    <property type="taxonomic scope" value="Bacteria"/>
</dbReference>
<protein>
    <recommendedName>
        <fullName evidence="9">CRISPR-associated endoribonuclease Cas2</fullName>
        <ecNumber evidence="9">3.1.-.-</ecNumber>
    </recommendedName>
</protein>
<dbReference type="EC" id="3.1.-.-" evidence="9"/>
<dbReference type="Gene3D" id="3.30.70.240">
    <property type="match status" value="1"/>
</dbReference>
<gene>
    <name evidence="9" type="primary">cas2</name>
    <name evidence="10" type="ORF">GZ77_05205</name>
</gene>
<keyword evidence="11" id="KW-1185">Reference proteome</keyword>
<keyword evidence="6 9" id="KW-0378">Hydrolase</keyword>
<keyword evidence="3 9" id="KW-0540">Nuclease</keyword>
<dbReference type="SUPFAM" id="SSF143430">
    <property type="entry name" value="TTP0101/SSO1404-like"/>
    <property type="match status" value="1"/>
</dbReference>
<keyword evidence="5 9" id="KW-0255">Endonuclease</keyword>
<dbReference type="CDD" id="cd09725">
    <property type="entry name" value="Cas2_I_II_III"/>
    <property type="match status" value="1"/>
</dbReference>
<dbReference type="NCBIfam" id="TIGR01573">
    <property type="entry name" value="cas2"/>
    <property type="match status" value="1"/>
</dbReference>
<reference evidence="10 11" key="1">
    <citation type="submission" date="2014-06" db="EMBL/GenBank/DDBJ databases">
        <title>Whole Genome Sequences of Three Symbiotic Endozoicomonas Bacteria.</title>
        <authorList>
            <person name="Neave M.J."/>
            <person name="Apprill A."/>
            <person name="Voolstra C.R."/>
        </authorList>
    </citation>
    <scope>NUCLEOTIDE SEQUENCE [LARGE SCALE GENOMIC DNA]</scope>
    <source>
        <strain evidence="10 11">LMG 24815</strain>
    </source>
</reference>
<evidence type="ECO:0000256" key="7">
    <source>
        <dbReference type="ARBA" id="ARBA00022842"/>
    </source>
</evidence>
<dbReference type="AlphaFoldDB" id="A0A081NBT5"/>
<evidence type="ECO:0000256" key="2">
    <source>
        <dbReference type="ARBA" id="ARBA00009959"/>
    </source>
</evidence>
<organism evidence="10 11">
    <name type="scientific">Endozoicomonas montiporae</name>
    <dbReference type="NCBI Taxonomy" id="1027273"/>
    <lineage>
        <taxon>Bacteria</taxon>
        <taxon>Pseudomonadati</taxon>
        <taxon>Pseudomonadota</taxon>
        <taxon>Gammaproteobacteria</taxon>
        <taxon>Oceanospirillales</taxon>
        <taxon>Endozoicomonadaceae</taxon>
        <taxon>Endozoicomonas</taxon>
    </lineage>
</organism>
<dbReference type="PANTHER" id="PTHR34405">
    <property type="entry name" value="CRISPR-ASSOCIATED ENDORIBONUCLEASE CAS2"/>
    <property type="match status" value="1"/>
</dbReference>
<dbReference type="GO" id="GO:0016787">
    <property type="term" value="F:hydrolase activity"/>
    <property type="evidence" value="ECO:0007669"/>
    <property type="project" value="UniProtKB-KW"/>
</dbReference>
<comment type="cofactor">
    <cofactor evidence="1 9">
        <name>Mg(2+)</name>
        <dbReference type="ChEBI" id="CHEBI:18420"/>
    </cofactor>
</comment>
<dbReference type="GO" id="GO:0046872">
    <property type="term" value="F:metal ion binding"/>
    <property type="evidence" value="ECO:0007669"/>
    <property type="project" value="UniProtKB-UniRule"/>
</dbReference>
<evidence type="ECO:0000256" key="1">
    <source>
        <dbReference type="ARBA" id="ARBA00001946"/>
    </source>
</evidence>
<comment type="function">
    <text evidence="9">CRISPR (clustered regularly interspaced short palindromic repeat), is an adaptive immune system that provides protection against mobile genetic elements (viruses, transposable elements and conjugative plasmids). CRISPR clusters contain sequences complementary to antecedent mobile elements and target invading nucleic acids. CRISPR clusters are transcribed and processed into CRISPR RNA (crRNA). Functions as a ssRNA-specific endoribonuclease. Involved in the integration of spacer DNA into the CRISPR cassette.</text>
</comment>
<name>A0A081NBT5_9GAMM</name>
<dbReference type="InterPro" id="IPR021127">
    <property type="entry name" value="CRISPR_associated_Cas2"/>
</dbReference>
<dbReference type="EMBL" id="JOKG01000001">
    <property type="protein sequence ID" value="KEQ15908.1"/>
    <property type="molecule type" value="Genomic_DNA"/>
</dbReference>
<evidence type="ECO:0000313" key="11">
    <source>
        <dbReference type="Proteomes" id="UP000028006"/>
    </source>
</evidence>
<dbReference type="HAMAP" id="MF_01471">
    <property type="entry name" value="Cas2"/>
    <property type="match status" value="1"/>
</dbReference>
<keyword evidence="4 9" id="KW-0479">Metal-binding</keyword>
<comment type="caution">
    <text evidence="10">The sequence shown here is derived from an EMBL/GenBank/DDBJ whole genome shotgun (WGS) entry which is preliminary data.</text>
</comment>
<comment type="subunit">
    <text evidence="9">Homodimer, forms a heterotetramer with a Cas1 homodimer.</text>
</comment>
<dbReference type="PANTHER" id="PTHR34405:SF3">
    <property type="entry name" value="CRISPR-ASSOCIATED ENDORIBONUCLEASE CAS2 3"/>
    <property type="match status" value="1"/>
</dbReference>
<dbReference type="Pfam" id="PF09827">
    <property type="entry name" value="CRISPR_Cas2"/>
    <property type="match status" value="1"/>
</dbReference>
<comment type="similarity">
    <text evidence="2 9">Belongs to the CRISPR-associated endoribonuclease Cas2 protein family.</text>
</comment>
<dbReference type="RefSeq" id="WP_051789416.1">
    <property type="nucleotide sequence ID" value="NZ_JOKG01000001.1"/>
</dbReference>
<feature type="binding site" evidence="9">
    <location>
        <position position="18"/>
    </location>
    <ligand>
        <name>Mg(2+)</name>
        <dbReference type="ChEBI" id="CHEBI:18420"/>
        <note>catalytic</note>
    </ligand>
</feature>
<dbReference type="GO" id="GO:0004521">
    <property type="term" value="F:RNA endonuclease activity"/>
    <property type="evidence" value="ECO:0007669"/>
    <property type="project" value="InterPro"/>
</dbReference>
<keyword evidence="8 9" id="KW-0051">Antiviral defense</keyword>
<evidence type="ECO:0000256" key="3">
    <source>
        <dbReference type="ARBA" id="ARBA00022722"/>
    </source>
</evidence>
<evidence type="ECO:0000256" key="8">
    <source>
        <dbReference type="ARBA" id="ARBA00023118"/>
    </source>
</evidence>
<sequence length="108" mass="12374">MNNKHSTSNTNGWIICYDITCPRRLTKVHRLLRQEALSLQRSVFYASLSQKEIEPLVCGLQELMDTRSDDIRLIPIRAGISLKWYGRPLLPESIRFSGGPTTMKWSAP</sequence>
<evidence type="ECO:0000256" key="9">
    <source>
        <dbReference type="HAMAP-Rule" id="MF_01471"/>
    </source>
</evidence>